<evidence type="ECO:0000313" key="4">
    <source>
        <dbReference type="Proteomes" id="UP000000559"/>
    </source>
</evidence>
<sequence length="216" mass="25151">MSNNHSQQHPHNTNEETQISAITEIHYSPNMTLSDIEPFCIKTGTTPRRHLQCRYYRFPNKNIFQTWLENRKQIVHWVCDKAKPGKHSINLEFMQFECNFAGSYTQTSLNHINTTNDQESNDNNDNNNNGDDDDDDDGSGGTNETGSVPLRKKRKRGPTIKTNCPAKIQMKVTPKDPDGIYVTWIYKHNHDVGTEKYFDLSRDKKNARRKPKRRKR</sequence>
<evidence type="ECO:0000256" key="1">
    <source>
        <dbReference type="SAM" id="MobiDB-lite"/>
    </source>
</evidence>
<name>A0A1D8PNH5_CANAL</name>
<dbReference type="OrthoDB" id="10422935at2759"/>
<gene>
    <name evidence="3" type="ordered locus">CAALFM_C502640WA</name>
    <name evidence="2" type="ordered locus">orf19.11756</name>
</gene>
<dbReference type="RefSeq" id="XP_720588.1">
    <property type="nucleotide sequence ID" value="XM_715495.1"/>
</dbReference>
<dbReference type="AlphaFoldDB" id="A0A1D8PNH5"/>
<dbReference type="CGD" id="CAL0000190593">
    <property type="gene designation" value="orf19.11756"/>
</dbReference>
<dbReference type="VEuPathDB" id="FungiDB:C5_02640W_A"/>
<proteinExistence type="predicted"/>
<dbReference type="InParanoid" id="A0A1D8PNH5"/>
<evidence type="ECO:0000313" key="3">
    <source>
        <dbReference type="EMBL" id="AOW29689.1"/>
    </source>
</evidence>
<evidence type="ECO:0000313" key="2">
    <source>
        <dbReference type="CGD" id="CAL0000190593"/>
    </source>
</evidence>
<reference evidence="3 4" key="3">
    <citation type="journal article" date="2013" name="Genome Biol.">
        <title>Assembly of a phased diploid Candida albicans genome facilitates allele-specific measurements and provides a simple model for repeat and indel structure.</title>
        <authorList>
            <person name="Muzzey D."/>
            <person name="Schwartz K."/>
            <person name="Weissman J.S."/>
            <person name="Sherlock G."/>
        </authorList>
    </citation>
    <scope>NUCLEOTIDE SEQUENCE [LARGE SCALE GENOMIC DNA]</scope>
    <source>
        <strain evidence="4">SC5314 / ATCC MYA-2876</strain>
    </source>
</reference>
<dbReference type="EMBL" id="CP017627">
    <property type="protein sequence ID" value="AOW29689.1"/>
    <property type="molecule type" value="Genomic_DNA"/>
</dbReference>
<reference evidence="3 4" key="2">
    <citation type="journal article" date="2007" name="Genome Biol.">
        <title>Assembly of the Candida albicans genome into sixteen supercontigs aligned on the eight chromosomes.</title>
        <authorList>
            <person name="van het Hoog M."/>
            <person name="Rast T.J."/>
            <person name="Martchenko M."/>
            <person name="Grindle S."/>
            <person name="Dignard D."/>
            <person name="Hogues H."/>
            <person name="Cuomo C."/>
            <person name="Berriman M."/>
            <person name="Scherer S."/>
            <person name="Magee B.B."/>
            <person name="Whiteway M."/>
            <person name="Chibana H."/>
            <person name="Nantel A."/>
            <person name="Magee P.T."/>
        </authorList>
    </citation>
    <scope>GENOME REANNOTATION</scope>
    <source>
        <strain evidence="4">SC5314 / ATCC MYA-2876</strain>
    </source>
</reference>
<protein>
    <recommendedName>
        <fullName evidence="5">FAR1 domain-containing protein</fullName>
    </recommendedName>
</protein>
<dbReference type="GeneID" id="3637785"/>
<feature type="compositionally biased region" description="Low complexity" evidence="1">
    <location>
        <begin position="113"/>
        <end position="129"/>
    </location>
</feature>
<accession>A0A1D8PNH5</accession>
<evidence type="ECO:0008006" key="5">
    <source>
        <dbReference type="Google" id="ProtNLM"/>
    </source>
</evidence>
<dbReference type="OMA" id="AITEIHY"/>
<dbReference type="Proteomes" id="UP000000559">
    <property type="component" value="Chromosome 5"/>
</dbReference>
<keyword evidence="4" id="KW-1185">Reference proteome</keyword>
<feature type="region of interest" description="Disordered" evidence="1">
    <location>
        <begin position="112"/>
        <end position="164"/>
    </location>
</feature>
<dbReference type="KEGG" id="cal:CAALFM_C502640WA"/>
<organism evidence="3 4">
    <name type="scientific">Candida albicans (strain SC5314 / ATCC MYA-2876)</name>
    <name type="common">Yeast</name>
    <dbReference type="NCBI Taxonomy" id="237561"/>
    <lineage>
        <taxon>Eukaryota</taxon>
        <taxon>Fungi</taxon>
        <taxon>Dikarya</taxon>
        <taxon>Ascomycota</taxon>
        <taxon>Saccharomycotina</taxon>
        <taxon>Pichiomycetes</taxon>
        <taxon>Debaryomycetaceae</taxon>
        <taxon>Candida/Lodderomyces clade</taxon>
        <taxon>Candida</taxon>
    </lineage>
</organism>
<reference evidence="3 4" key="1">
    <citation type="journal article" date="2004" name="Proc. Natl. Acad. Sci. U.S.A.">
        <title>The diploid genome sequence of Candida albicans.</title>
        <authorList>
            <person name="Jones T."/>
            <person name="Federspiel N.A."/>
            <person name="Chibana H."/>
            <person name="Dungan J."/>
            <person name="Kalman S."/>
            <person name="Magee B.B."/>
            <person name="Newport G."/>
            <person name="Thorstenson Y.R."/>
            <person name="Agabian N."/>
            <person name="Magee P.T."/>
            <person name="Davis R.W."/>
            <person name="Scherer S."/>
        </authorList>
    </citation>
    <scope>NUCLEOTIDE SEQUENCE [LARGE SCALE GENOMIC DNA]</scope>
    <source>
        <strain evidence="4">SC5314 / ATCC MYA-2876</strain>
    </source>
</reference>